<comment type="caution">
    <text evidence="5">The sequence shown here is derived from an EMBL/GenBank/DDBJ whole genome shotgun (WGS) entry which is preliminary data.</text>
</comment>
<feature type="signal peptide" evidence="4">
    <location>
        <begin position="1"/>
        <end position="15"/>
    </location>
</feature>
<name>A0A8J2WVY7_9STRA</name>
<organism evidence="5 6">
    <name type="scientific">Pelagomonas calceolata</name>
    <dbReference type="NCBI Taxonomy" id="35677"/>
    <lineage>
        <taxon>Eukaryota</taxon>
        <taxon>Sar</taxon>
        <taxon>Stramenopiles</taxon>
        <taxon>Ochrophyta</taxon>
        <taxon>Pelagophyceae</taxon>
        <taxon>Pelagomonadales</taxon>
        <taxon>Pelagomonadaceae</taxon>
        <taxon>Pelagomonas</taxon>
    </lineage>
</organism>
<evidence type="ECO:0000313" key="5">
    <source>
        <dbReference type="EMBL" id="CAH0369519.1"/>
    </source>
</evidence>
<accession>A0A8J2WVY7</accession>
<feature type="chain" id="PRO_5035321759" description="Sulfotransferase domain-containing protein" evidence="4">
    <location>
        <begin position="16"/>
        <end position="348"/>
    </location>
</feature>
<feature type="binding site" evidence="3">
    <location>
        <position position="162"/>
    </location>
    <ligand>
        <name>3'-phosphoadenylyl sulfate</name>
        <dbReference type="ChEBI" id="CHEBI:58339"/>
    </ligand>
</feature>
<feature type="active site" description="For sulfotransferase activity" evidence="2">
    <location>
        <position position="39"/>
    </location>
</feature>
<protein>
    <recommendedName>
        <fullName evidence="7">Sulfotransferase domain-containing protein</fullName>
    </recommendedName>
</protein>
<keyword evidence="6" id="KW-1185">Reference proteome</keyword>
<dbReference type="AlphaFoldDB" id="A0A8J2WVY7"/>
<proteinExistence type="predicted"/>
<keyword evidence="4" id="KW-0732">Signal</keyword>
<evidence type="ECO:0000256" key="4">
    <source>
        <dbReference type="SAM" id="SignalP"/>
    </source>
</evidence>
<evidence type="ECO:0000256" key="1">
    <source>
        <dbReference type="ARBA" id="ARBA00022679"/>
    </source>
</evidence>
<evidence type="ECO:0000256" key="3">
    <source>
        <dbReference type="PIRSR" id="PIRSR637359-2"/>
    </source>
</evidence>
<dbReference type="InterPro" id="IPR027417">
    <property type="entry name" value="P-loop_NTPase"/>
</dbReference>
<dbReference type="GO" id="GO:0008146">
    <property type="term" value="F:sulfotransferase activity"/>
    <property type="evidence" value="ECO:0007669"/>
    <property type="project" value="InterPro"/>
</dbReference>
<dbReference type="Gene3D" id="3.40.50.300">
    <property type="entry name" value="P-loop containing nucleotide triphosphate hydrolases"/>
    <property type="match status" value="1"/>
</dbReference>
<dbReference type="PANTHER" id="PTHR10605:SF56">
    <property type="entry name" value="BIFUNCTIONAL HEPARAN SULFATE N-DEACETYLASE_N-SULFOTRANSFERASE"/>
    <property type="match status" value="1"/>
</dbReference>
<dbReference type="OrthoDB" id="411451at2759"/>
<keyword evidence="1" id="KW-0808">Transferase</keyword>
<dbReference type="InterPro" id="IPR037359">
    <property type="entry name" value="NST/OST"/>
</dbReference>
<feature type="binding site" evidence="3">
    <location>
        <position position="154"/>
    </location>
    <ligand>
        <name>3'-phosphoadenylyl sulfate</name>
        <dbReference type="ChEBI" id="CHEBI:58339"/>
    </ligand>
</feature>
<gene>
    <name evidence="5" type="ORF">PECAL_2P26440</name>
</gene>
<sequence>MRAALLLGAAAAAQQQCTQRCRNECNACILSYAIIGARKAGTTSLYRWISAHPDAVGYGLNRGPRAGEVMYFSSDKLFPAKPVPCFGNTCQQGRACVNNVCQPPHQWYNHQFPCVSGRKVAGEASVAYLVHAEAPKRMFEYCSTALPKIIALLREPIARYESQFQMRVRLKTRGYTPKSAADADMRRDVHAFCGLTKNHATWYLHPKPTGLFEPARNGVYEGVYVAHLKRWRHAGFSVHTLFFEEFFSEERQADHLRDVLRYIGLDPTKQDAHATSKRKYNTKGSDFDYFPRHAFSSFAQRRLAVLFRPYNDGLASFLGRPLPDAWARWPNATGDACDESAWPRRPGW</sequence>
<dbReference type="Proteomes" id="UP000789595">
    <property type="component" value="Unassembled WGS sequence"/>
</dbReference>
<evidence type="ECO:0000256" key="2">
    <source>
        <dbReference type="PIRSR" id="PIRSR637359-1"/>
    </source>
</evidence>
<dbReference type="SUPFAM" id="SSF52540">
    <property type="entry name" value="P-loop containing nucleoside triphosphate hydrolases"/>
    <property type="match status" value="1"/>
</dbReference>
<reference evidence="5" key="1">
    <citation type="submission" date="2021-11" db="EMBL/GenBank/DDBJ databases">
        <authorList>
            <consortium name="Genoscope - CEA"/>
            <person name="William W."/>
        </authorList>
    </citation>
    <scope>NUCLEOTIDE SEQUENCE</scope>
</reference>
<dbReference type="PANTHER" id="PTHR10605">
    <property type="entry name" value="HEPARAN SULFATE SULFOTRANSFERASE"/>
    <property type="match status" value="1"/>
</dbReference>
<dbReference type="EMBL" id="CAKKNE010000002">
    <property type="protein sequence ID" value="CAH0369519.1"/>
    <property type="molecule type" value="Genomic_DNA"/>
</dbReference>
<evidence type="ECO:0008006" key="7">
    <source>
        <dbReference type="Google" id="ProtNLM"/>
    </source>
</evidence>
<evidence type="ECO:0000313" key="6">
    <source>
        <dbReference type="Proteomes" id="UP000789595"/>
    </source>
</evidence>